<feature type="domain" description="Fibronectin type-III" evidence="5">
    <location>
        <begin position="537"/>
        <end position="630"/>
    </location>
</feature>
<accession>A0AAE0BU55</accession>
<keyword evidence="7" id="KW-1185">Reference proteome</keyword>
<dbReference type="AlphaFoldDB" id="A0AAE0BU55"/>
<dbReference type="SUPFAM" id="SSF117281">
    <property type="entry name" value="Kelch motif"/>
    <property type="match status" value="1"/>
</dbReference>
<keyword evidence="3" id="KW-0175">Coiled coil</keyword>
<dbReference type="SUPFAM" id="SSF49265">
    <property type="entry name" value="Fibronectin type III"/>
    <property type="match status" value="1"/>
</dbReference>
<evidence type="ECO:0000256" key="3">
    <source>
        <dbReference type="SAM" id="Coils"/>
    </source>
</evidence>
<keyword evidence="1" id="KW-0880">Kelch repeat</keyword>
<protein>
    <recommendedName>
        <fullName evidence="5">Fibronectin type-III domain-containing protein</fullName>
    </recommendedName>
</protein>
<dbReference type="Proteomes" id="UP001190700">
    <property type="component" value="Unassembled WGS sequence"/>
</dbReference>
<sequence length="633" mass="71677">MPPKPAAKNGKSPNKKAEESPEEKFGLEISRLEAEKQNLAVELAFQKDKLRTERSNNSKLEQEVATLKGRLGKATSDSDDILTHKQREIKLKMERVAALEAKVRQLQQQLEEQEAKVKLLQDTNNQNQKKLEESQKLFSEKIMLEDAVRRQDAIISKQEEELERLRKHVDEKEELLTSTRAEIEDLRLKASATTKLKILFGEPWMVTRTRHRLTGDVPADREENTINQMGSKLLVLYGGHMRGEATRDLAVANLETGVWEYTTSSTKSDPLGSGPRTGHASTAMGKNKMVVFGGRRPGVGLQSDVQLLNTDNMKWTQPAVKGAPPQREYHAAMTVRDKVYCFGGYSNNYHNDMFVLDFETMQWVTVTPYGQVPTARRCHSINVSEDGRKLWLFGGFDGQRTLNDLFIFEVDRQTWTSPAVTGLIPCAREAHTATIISKYLIISGGSDGHRRLCDTHILNTETMEWECLDDGQEGAASLQVLGLKPRAQYSCFQGTRLLTVRPNRDERLDELEVLEFSLPEDISGLRRQRTAGVEEDHGDRLELLDEVNSAPNAIEVMWRAPAKHADRIDRYKLMMATNTGVVKEVCQGKYERFKVTGLRANAEYIFCVKAIYDDGSHLWSESKAFSTRYSAKE</sequence>
<comment type="caution">
    <text evidence="6">The sequence shown here is derived from an EMBL/GenBank/DDBJ whole genome shotgun (WGS) entry which is preliminary data.</text>
</comment>
<dbReference type="Gene3D" id="2.60.40.10">
    <property type="entry name" value="Immunoglobulins"/>
    <property type="match status" value="1"/>
</dbReference>
<keyword evidence="2" id="KW-0677">Repeat</keyword>
<organism evidence="6 7">
    <name type="scientific">Cymbomonas tetramitiformis</name>
    <dbReference type="NCBI Taxonomy" id="36881"/>
    <lineage>
        <taxon>Eukaryota</taxon>
        <taxon>Viridiplantae</taxon>
        <taxon>Chlorophyta</taxon>
        <taxon>Pyramimonadophyceae</taxon>
        <taxon>Pyramimonadales</taxon>
        <taxon>Pyramimonadaceae</taxon>
        <taxon>Cymbomonas</taxon>
    </lineage>
</organism>
<feature type="region of interest" description="Disordered" evidence="4">
    <location>
        <begin position="263"/>
        <end position="282"/>
    </location>
</feature>
<evidence type="ECO:0000256" key="4">
    <source>
        <dbReference type="SAM" id="MobiDB-lite"/>
    </source>
</evidence>
<dbReference type="Pfam" id="PF24681">
    <property type="entry name" value="Kelch_KLHDC2_KLHL20_DRC7"/>
    <property type="match status" value="1"/>
</dbReference>
<proteinExistence type="predicted"/>
<dbReference type="PROSITE" id="PS50853">
    <property type="entry name" value="FN3"/>
    <property type="match status" value="1"/>
</dbReference>
<evidence type="ECO:0000313" key="7">
    <source>
        <dbReference type="Proteomes" id="UP001190700"/>
    </source>
</evidence>
<evidence type="ECO:0000259" key="5">
    <source>
        <dbReference type="PROSITE" id="PS50853"/>
    </source>
</evidence>
<dbReference type="InterPro" id="IPR036116">
    <property type="entry name" value="FN3_sf"/>
</dbReference>
<evidence type="ECO:0000313" key="6">
    <source>
        <dbReference type="EMBL" id="KAK3242846.1"/>
    </source>
</evidence>
<dbReference type="InterPro" id="IPR013783">
    <property type="entry name" value="Ig-like_fold"/>
</dbReference>
<feature type="coiled-coil region" evidence="3">
    <location>
        <begin position="29"/>
        <end position="189"/>
    </location>
</feature>
<reference evidence="6 7" key="1">
    <citation type="journal article" date="2015" name="Genome Biol. Evol.">
        <title>Comparative Genomics of a Bacterivorous Green Alga Reveals Evolutionary Causalities and Consequences of Phago-Mixotrophic Mode of Nutrition.</title>
        <authorList>
            <person name="Burns J.A."/>
            <person name="Paasch A."/>
            <person name="Narechania A."/>
            <person name="Kim E."/>
        </authorList>
    </citation>
    <scope>NUCLEOTIDE SEQUENCE [LARGE SCALE GENOMIC DNA]</scope>
    <source>
        <strain evidence="6 7">PLY_AMNH</strain>
    </source>
</reference>
<dbReference type="EMBL" id="LGRX02033112">
    <property type="protein sequence ID" value="KAK3242846.1"/>
    <property type="molecule type" value="Genomic_DNA"/>
</dbReference>
<dbReference type="PANTHER" id="PTHR46093:SF3">
    <property type="entry name" value="ACYL-COA-BINDING DOMAIN-CONTAINING PROTEIN 4"/>
    <property type="match status" value="1"/>
</dbReference>
<dbReference type="InterPro" id="IPR003961">
    <property type="entry name" value="FN3_dom"/>
</dbReference>
<evidence type="ECO:0000256" key="2">
    <source>
        <dbReference type="ARBA" id="ARBA00022737"/>
    </source>
</evidence>
<dbReference type="CDD" id="cd00063">
    <property type="entry name" value="FN3"/>
    <property type="match status" value="1"/>
</dbReference>
<feature type="region of interest" description="Disordered" evidence="4">
    <location>
        <begin position="1"/>
        <end position="26"/>
    </location>
</feature>
<dbReference type="PANTHER" id="PTHR46093">
    <property type="entry name" value="ACYL-COA-BINDING DOMAIN-CONTAINING PROTEIN 5"/>
    <property type="match status" value="1"/>
</dbReference>
<feature type="compositionally biased region" description="Basic and acidic residues" evidence="4">
    <location>
        <begin position="15"/>
        <end position="26"/>
    </location>
</feature>
<dbReference type="Pfam" id="PF00041">
    <property type="entry name" value="fn3"/>
    <property type="match status" value="1"/>
</dbReference>
<dbReference type="InterPro" id="IPR015915">
    <property type="entry name" value="Kelch-typ_b-propeller"/>
</dbReference>
<evidence type="ECO:0000256" key="1">
    <source>
        <dbReference type="ARBA" id="ARBA00022441"/>
    </source>
</evidence>
<dbReference type="SMART" id="SM00060">
    <property type="entry name" value="FN3"/>
    <property type="match status" value="1"/>
</dbReference>
<dbReference type="Gene3D" id="2.120.10.80">
    <property type="entry name" value="Kelch-type beta propeller"/>
    <property type="match status" value="2"/>
</dbReference>
<name>A0AAE0BU55_9CHLO</name>
<gene>
    <name evidence="6" type="ORF">CYMTET_47464</name>
</gene>